<keyword evidence="2" id="KW-0805">Transcription regulation</keyword>
<comment type="similarity">
    <text evidence="1">Belongs to the sigma-70 factor family. ECF subfamily.</text>
</comment>
<evidence type="ECO:0000313" key="8">
    <source>
        <dbReference type="EMBL" id="MBU9722762.1"/>
    </source>
</evidence>
<keyword evidence="3" id="KW-0731">Sigma factor</keyword>
<dbReference type="CDD" id="cd06171">
    <property type="entry name" value="Sigma70_r4"/>
    <property type="match status" value="1"/>
</dbReference>
<evidence type="ECO:0000256" key="1">
    <source>
        <dbReference type="ARBA" id="ARBA00010641"/>
    </source>
</evidence>
<dbReference type="SUPFAM" id="SSF88946">
    <property type="entry name" value="Sigma2 domain of RNA polymerase sigma factors"/>
    <property type="match status" value="1"/>
</dbReference>
<sequence>MIEENALEMVEGVNDLVEVGRLDAVEAVEVGMGIEVGIEVGGSANLGEGCELRGNPDSDDSCELSGSPDLDDSCDIRGNPDLDVSCDIRENPDSDESRDFSEPRSLGEIRELSESPNDDKSRDLSFPESRPTQLDFREQYNLYYARLYSKCFSIVKDRHLAEDLVHDTFIKALKALETGAAIKDERKMGAWLTVIATRVALDYLRSEGRKKGILMEGEFLDSVSVGFQPGTRSNSPGSWAGSRGWGSSPDSTVDVASRIYSSSGVVVRQTALVEKEVEYAWLREEIQSAIGSLKPRYREVMRLKINEDLKESEIAEELHLKPSTVKIRLYRGKQKLKAMLTDL</sequence>
<dbReference type="Proteomes" id="UP000790580">
    <property type="component" value="Unassembled WGS sequence"/>
</dbReference>
<evidence type="ECO:0000256" key="2">
    <source>
        <dbReference type="ARBA" id="ARBA00023015"/>
    </source>
</evidence>
<feature type="region of interest" description="Disordered" evidence="5">
    <location>
        <begin position="51"/>
        <end position="130"/>
    </location>
</feature>
<proteinExistence type="inferred from homology"/>
<dbReference type="InterPro" id="IPR013325">
    <property type="entry name" value="RNA_pol_sigma_r2"/>
</dbReference>
<protein>
    <submittedName>
        <fullName evidence="8">RNA polymerase sigma factor</fullName>
    </submittedName>
</protein>
<feature type="domain" description="RNA polymerase sigma factor 70 region 4 type 2" evidence="7">
    <location>
        <begin position="283"/>
        <end position="336"/>
    </location>
</feature>
<feature type="compositionally biased region" description="Basic and acidic residues" evidence="5">
    <location>
        <begin position="74"/>
        <end position="125"/>
    </location>
</feature>
<feature type="domain" description="RNA polymerase sigma-70 region 2" evidence="6">
    <location>
        <begin position="140"/>
        <end position="209"/>
    </location>
</feature>
<evidence type="ECO:0000259" key="7">
    <source>
        <dbReference type="Pfam" id="PF08281"/>
    </source>
</evidence>
<dbReference type="RefSeq" id="WP_088076960.1">
    <property type="nucleotide sequence ID" value="NZ_JAHQCR010000059.1"/>
</dbReference>
<evidence type="ECO:0000259" key="6">
    <source>
        <dbReference type="Pfam" id="PF04542"/>
    </source>
</evidence>
<evidence type="ECO:0000313" key="9">
    <source>
        <dbReference type="Proteomes" id="UP000790580"/>
    </source>
</evidence>
<dbReference type="PANTHER" id="PTHR43133">
    <property type="entry name" value="RNA POLYMERASE ECF-TYPE SIGMA FACTO"/>
    <property type="match status" value="1"/>
</dbReference>
<dbReference type="Pfam" id="PF08281">
    <property type="entry name" value="Sigma70_r4_2"/>
    <property type="match status" value="1"/>
</dbReference>
<dbReference type="Pfam" id="PF04542">
    <property type="entry name" value="Sigma70_r2"/>
    <property type="match status" value="1"/>
</dbReference>
<dbReference type="PANTHER" id="PTHR43133:SF51">
    <property type="entry name" value="RNA POLYMERASE SIGMA FACTOR"/>
    <property type="match status" value="1"/>
</dbReference>
<reference evidence="8 9" key="1">
    <citation type="submission" date="2021-06" db="EMBL/GenBank/DDBJ databases">
        <title>Bacillus sp. RD4P76, an endophyte from a halophyte.</title>
        <authorList>
            <person name="Sun J.-Q."/>
        </authorList>
    </citation>
    <scope>NUCLEOTIDE SEQUENCE [LARGE SCALE GENOMIC DNA]</scope>
    <source>
        <strain evidence="8 9">JCM 17098</strain>
    </source>
</reference>
<dbReference type="InterPro" id="IPR013249">
    <property type="entry name" value="RNA_pol_sigma70_r4_t2"/>
</dbReference>
<evidence type="ECO:0000256" key="3">
    <source>
        <dbReference type="ARBA" id="ARBA00023082"/>
    </source>
</evidence>
<dbReference type="InterPro" id="IPR014284">
    <property type="entry name" value="RNA_pol_sigma-70_dom"/>
</dbReference>
<evidence type="ECO:0000256" key="4">
    <source>
        <dbReference type="ARBA" id="ARBA00023163"/>
    </source>
</evidence>
<gene>
    <name evidence="8" type="ORF">KS407_15200</name>
</gene>
<dbReference type="SUPFAM" id="SSF88659">
    <property type="entry name" value="Sigma3 and sigma4 domains of RNA polymerase sigma factors"/>
    <property type="match status" value="1"/>
</dbReference>
<keyword evidence="9" id="KW-1185">Reference proteome</keyword>
<dbReference type="InterPro" id="IPR039425">
    <property type="entry name" value="RNA_pol_sigma-70-like"/>
</dbReference>
<dbReference type="InterPro" id="IPR007627">
    <property type="entry name" value="RNA_pol_sigma70_r2"/>
</dbReference>
<dbReference type="Gene3D" id="1.10.10.10">
    <property type="entry name" value="Winged helix-like DNA-binding domain superfamily/Winged helix DNA-binding domain"/>
    <property type="match status" value="1"/>
</dbReference>
<organism evidence="8 9">
    <name type="scientific">Evansella alkalicola</name>
    <dbReference type="NCBI Taxonomy" id="745819"/>
    <lineage>
        <taxon>Bacteria</taxon>
        <taxon>Bacillati</taxon>
        <taxon>Bacillota</taxon>
        <taxon>Bacilli</taxon>
        <taxon>Bacillales</taxon>
        <taxon>Bacillaceae</taxon>
        <taxon>Evansella</taxon>
    </lineage>
</organism>
<dbReference type="InterPro" id="IPR013324">
    <property type="entry name" value="RNA_pol_sigma_r3/r4-like"/>
</dbReference>
<evidence type="ECO:0000256" key="5">
    <source>
        <dbReference type="SAM" id="MobiDB-lite"/>
    </source>
</evidence>
<dbReference type="EMBL" id="JAHQCR010000059">
    <property type="protein sequence ID" value="MBU9722762.1"/>
    <property type="molecule type" value="Genomic_DNA"/>
</dbReference>
<keyword evidence="4" id="KW-0804">Transcription</keyword>
<dbReference type="InterPro" id="IPR036388">
    <property type="entry name" value="WH-like_DNA-bd_sf"/>
</dbReference>
<accession>A0ABS6JVZ9</accession>
<name>A0ABS6JVZ9_9BACI</name>
<comment type="caution">
    <text evidence="8">The sequence shown here is derived from an EMBL/GenBank/DDBJ whole genome shotgun (WGS) entry which is preliminary data.</text>
</comment>
<dbReference type="NCBIfam" id="TIGR02937">
    <property type="entry name" value="sigma70-ECF"/>
    <property type="match status" value="1"/>
</dbReference>
<dbReference type="Gene3D" id="1.10.1740.10">
    <property type="match status" value="1"/>
</dbReference>